<dbReference type="AlphaFoldDB" id="A0A2P2P5I6"/>
<organism evidence="1">
    <name type="scientific">Rhizophora mucronata</name>
    <name type="common">Asiatic mangrove</name>
    <dbReference type="NCBI Taxonomy" id="61149"/>
    <lineage>
        <taxon>Eukaryota</taxon>
        <taxon>Viridiplantae</taxon>
        <taxon>Streptophyta</taxon>
        <taxon>Embryophyta</taxon>
        <taxon>Tracheophyta</taxon>
        <taxon>Spermatophyta</taxon>
        <taxon>Magnoliopsida</taxon>
        <taxon>eudicotyledons</taxon>
        <taxon>Gunneridae</taxon>
        <taxon>Pentapetalae</taxon>
        <taxon>rosids</taxon>
        <taxon>fabids</taxon>
        <taxon>Malpighiales</taxon>
        <taxon>Rhizophoraceae</taxon>
        <taxon>Rhizophora</taxon>
    </lineage>
</organism>
<proteinExistence type="predicted"/>
<protein>
    <submittedName>
        <fullName evidence="1">Uncharacterized protein</fullName>
    </submittedName>
</protein>
<sequence length="62" mass="7308">MMLTYDIHLSCPIIQSCCYPFLERTRASCFVYTCAGSQIFVHLFRESLLNVIHWSTCWSKKK</sequence>
<accession>A0A2P2P5I6</accession>
<reference evidence="1" key="1">
    <citation type="submission" date="2018-02" db="EMBL/GenBank/DDBJ databases">
        <title>Rhizophora mucronata_Transcriptome.</title>
        <authorList>
            <person name="Meera S.P."/>
            <person name="Sreeshan A."/>
            <person name="Augustine A."/>
        </authorList>
    </citation>
    <scope>NUCLEOTIDE SEQUENCE</scope>
    <source>
        <tissue evidence="1">Leaf</tissue>
    </source>
</reference>
<name>A0A2P2P5I6_RHIMU</name>
<evidence type="ECO:0000313" key="1">
    <source>
        <dbReference type="EMBL" id="MBX50036.1"/>
    </source>
</evidence>
<dbReference type="EMBL" id="GGEC01069552">
    <property type="protein sequence ID" value="MBX50036.1"/>
    <property type="molecule type" value="Transcribed_RNA"/>
</dbReference>